<accession>V7BK98</accession>
<evidence type="ECO:0000256" key="1">
    <source>
        <dbReference type="ARBA" id="ARBA00023015"/>
    </source>
</evidence>
<dbReference type="GO" id="GO:0005634">
    <property type="term" value="C:nucleus"/>
    <property type="evidence" value="ECO:0007669"/>
    <property type="project" value="UniProtKB-ARBA"/>
</dbReference>
<reference evidence="5" key="1">
    <citation type="journal article" date="2014" name="Nat. Genet.">
        <title>A reference genome for common bean and genome-wide analysis of dual domestications.</title>
        <authorList>
            <person name="Schmutz J."/>
            <person name="McClean P.E."/>
            <person name="Mamidi S."/>
            <person name="Wu G.A."/>
            <person name="Cannon S.B."/>
            <person name="Grimwood J."/>
            <person name="Jenkins J."/>
            <person name="Shu S."/>
            <person name="Song Q."/>
            <person name="Chavarro C."/>
            <person name="Torres-Torres M."/>
            <person name="Geffroy V."/>
            <person name="Moghaddam S.M."/>
            <person name="Gao D."/>
            <person name="Abernathy B."/>
            <person name="Barry K."/>
            <person name="Blair M."/>
            <person name="Brick M.A."/>
            <person name="Chovatia M."/>
            <person name="Gepts P."/>
            <person name="Goodstein D.M."/>
            <person name="Gonzales M."/>
            <person name="Hellsten U."/>
            <person name="Hyten D.L."/>
            <person name="Jia G."/>
            <person name="Kelly J.D."/>
            <person name="Kudrna D."/>
            <person name="Lee R."/>
            <person name="Richard M.M."/>
            <person name="Miklas P.N."/>
            <person name="Osorno J.M."/>
            <person name="Rodrigues J."/>
            <person name="Thareau V."/>
            <person name="Urrea C.A."/>
            <person name="Wang M."/>
            <person name="Yu Y."/>
            <person name="Zhang M."/>
            <person name="Wing R.A."/>
            <person name="Cregan P.B."/>
            <person name="Rokhsar D.S."/>
            <person name="Jackson S.A."/>
        </authorList>
    </citation>
    <scope>NUCLEOTIDE SEQUENCE [LARGE SCALE GENOMIC DNA]</scope>
    <source>
        <strain evidence="5">cv. G19833</strain>
    </source>
</reference>
<dbReference type="Gramene" id="ESW17458">
    <property type="protein sequence ID" value="ESW17458"/>
    <property type="gene ID" value="PHAVU_007G241400g"/>
</dbReference>
<sequence>MSIEVKAEFKLPEINKLAKEAKSGKIDVLFVSTPTVEDSYFSQGVNSNSSPLDLNHLPFPELGEFCLMGKMSLESLYKSWTYFPTFRLGKRAELFSTVGMHPCLLQSVFEIDDAKFTIHVPPNIKNMNASRELHVRISAEQFGFKETSSGPHHFLRRI</sequence>
<gene>
    <name evidence="4" type="ORF">PHAVU_007G241400g</name>
</gene>
<dbReference type="PANTHER" id="PTHR22597:SF22">
    <property type="entry name" value="POLYCOMB GROUP PROTEIN EMBRYONIC FLOWER 2-RELATED"/>
    <property type="match status" value="1"/>
</dbReference>
<feature type="domain" description="DUF7651" evidence="3">
    <location>
        <begin position="4"/>
        <end position="144"/>
    </location>
</feature>
<proteinExistence type="predicted"/>
<dbReference type="Pfam" id="PF24663">
    <property type="entry name" value="DUF7651"/>
    <property type="match status" value="1"/>
</dbReference>
<evidence type="ECO:0000259" key="3">
    <source>
        <dbReference type="Pfam" id="PF24663"/>
    </source>
</evidence>
<organism evidence="4 5">
    <name type="scientific">Phaseolus vulgaris</name>
    <name type="common">Kidney bean</name>
    <name type="synonym">French bean</name>
    <dbReference type="NCBI Taxonomy" id="3885"/>
    <lineage>
        <taxon>Eukaryota</taxon>
        <taxon>Viridiplantae</taxon>
        <taxon>Streptophyta</taxon>
        <taxon>Embryophyta</taxon>
        <taxon>Tracheophyta</taxon>
        <taxon>Spermatophyta</taxon>
        <taxon>Magnoliopsida</taxon>
        <taxon>eudicotyledons</taxon>
        <taxon>Gunneridae</taxon>
        <taxon>Pentapetalae</taxon>
        <taxon>rosids</taxon>
        <taxon>fabids</taxon>
        <taxon>Fabales</taxon>
        <taxon>Fabaceae</taxon>
        <taxon>Papilionoideae</taxon>
        <taxon>50 kb inversion clade</taxon>
        <taxon>NPAAA clade</taxon>
        <taxon>indigoferoid/millettioid clade</taxon>
        <taxon>Phaseoleae</taxon>
        <taxon>Phaseolus</taxon>
    </lineage>
</organism>
<keyword evidence="5" id="KW-1185">Reference proteome</keyword>
<dbReference type="InterPro" id="IPR056068">
    <property type="entry name" value="EMF2-like_DUF7651"/>
</dbReference>
<dbReference type="STRING" id="3885.V7BK98"/>
<dbReference type="OrthoDB" id="1426699at2759"/>
<name>V7BK98_PHAVU</name>
<dbReference type="GO" id="GO:0031490">
    <property type="term" value="F:chromatin DNA binding"/>
    <property type="evidence" value="ECO:0007669"/>
    <property type="project" value="TreeGrafter"/>
</dbReference>
<evidence type="ECO:0000313" key="5">
    <source>
        <dbReference type="Proteomes" id="UP000000226"/>
    </source>
</evidence>
<dbReference type="OMA" id="EYCLLAK"/>
<dbReference type="AlphaFoldDB" id="V7BK98"/>
<dbReference type="PANTHER" id="PTHR22597">
    <property type="entry name" value="POLYCOMB GROUP PROTEIN"/>
    <property type="match status" value="1"/>
</dbReference>
<evidence type="ECO:0000313" key="4">
    <source>
        <dbReference type="EMBL" id="ESW17458.1"/>
    </source>
</evidence>
<evidence type="ECO:0000256" key="2">
    <source>
        <dbReference type="ARBA" id="ARBA00023163"/>
    </source>
</evidence>
<keyword evidence="2" id="KW-0804">Transcription</keyword>
<protein>
    <recommendedName>
        <fullName evidence="3">DUF7651 domain-containing protein</fullName>
    </recommendedName>
</protein>
<keyword evidence="1" id="KW-0805">Transcription regulation</keyword>
<dbReference type="EMBL" id="CM002294">
    <property type="protein sequence ID" value="ESW17458.1"/>
    <property type="molecule type" value="Genomic_DNA"/>
</dbReference>
<dbReference type="Proteomes" id="UP000000226">
    <property type="component" value="Chromosome 7"/>
</dbReference>